<comment type="caution">
    <text evidence="2">The sequence shown here is derived from an EMBL/GenBank/DDBJ whole genome shotgun (WGS) entry which is preliminary data.</text>
</comment>
<feature type="chain" id="PRO_5037272681" evidence="1">
    <location>
        <begin position="24"/>
        <end position="218"/>
    </location>
</feature>
<keyword evidence="1" id="KW-0732">Signal</keyword>
<dbReference type="Proteomes" id="UP000627446">
    <property type="component" value="Unassembled WGS sequence"/>
</dbReference>
<evidence type="ECO:0000256" key="1">
    <source>
        <dbReference type="SAM" id="SignalP"/>
    </source>
</evidence>
<name>A0A923HLT4_9BURK</name>
<evidence type="ECO:0000313" key="3">
    <source>
        <dbReference type="Proteomes" id="UP000627446"/>
    </source>
</evidence>
<protein>
    <submittedName>
        <fullName evidence="2">Outer membrane beta-barrel protein</fullName>
    </submittedName>
</protein>
<accession>A0A923HLT4</accession>
<proteinExistence type="predicted"/>
<evidence type="ECO:0000313" key="2">
    <source>
        <dbReference type="EMBL" id="MBC3881995.1"/>
    </source>
</evidence>
<gene>
    <name evidence="2" type="ORF">H8K36_11450</name>
</gene>
<reference evidence="2" key="1">
    <citation type="submission" date="2020-08" db="EMBL/GenBank/DDBJ databases">
        <title>Novel species isolated from subtropical streams in China.</title>
        <authorList>
            <person name="Lu H."/>
        </authorList>
    </citation>
    <scope>NUCLEOTIDE SEQUENCE</scope>
    <source>
        <strain evidence="2">LX22W</strain>
    </source>
</reference>
<organism evidence="2 3">
    <name type="scientific">Undibacterium nitidum</name>
    <dbReference type="NCBI Taxonomy" id="2762298"/>
    <lineage>
        <taxon>Bacteria</taxon>
        <taxon>Pseudomonadati</taxon>
        <taxon>Pseudomonadota</taxon>
        <taxon>Betaproteobacteria</taxon>
        <taxon>Burkholderiales</taxon>
        <taxon>Oxalobacteraceae</taxon>
        <taxon>Undibacterium</taxon>
    </lineage>
</organism>
<feature type="signal peptide" evidence="1">
    <location>
        <begin position="1"/>
        <end position="23"/>
    </location>
</feature>
<sequence>MFSLSLRHVAAAAIALTSLSAAAQDRPANAPAPTAASTKGFQFVGNAGFTFGGDTIAVAQYTNGTDQKINAGGMLEFGFGGIYEANDLPIAAQLTANYHVNDTDATNGTMRFHRFPIEGMLFFTGVEQWRFGVGVRAVQSPRYTSQIKGATTKTLEFDNTTGAIAEVGYAISPKLWINVRYVAENYKANKYSVGSQSIAVRSAAIKGDHVGISASFQF</sequence>
<dbReference type="RefSeq" id="WP_186916350.1">
    <property type="nucleotide sequence ID" value="NZ_JACOFZ010000003.1"/>
</dbReference>
<dbReference type="AlphaFoldDB" id="A0A923HLT4"/>
<dbReference type="EMBL" id="JACOFZ010000003">
    <property type="protein sequence ID" value="MBC3881995.1"/>
    <property type="molecule type" value="Genomic_DNA"/>
</dbReference>
<keyword evidence="3" id="KW-1185">Reference proteome</keyword>